<dbReference type="SMART" id="SM00439">
    <property type="entry name" value="BAH"/>
    <property type="match status" value="1"/>
</dbReference>
<feature type="compositionally biased region" description="Basic and acidic residues" evidence="12">
    <location>
        <begin position="206"/>
        <end position="226"/>
    </location>
</feature>
<evidence type="ECO:0000256" key="1">
    <source>
        <dbReference type="ARBA" id="ARBA00004123"/>
    </source>
</evidence>
<dbReference type="PANTHER" id="PTHR10629">
    <property type="entry name" value="CYTOSINE-SPECIFIC METHYLTRANSFERASE"/>
    <property type="match status" value="1"/>
</dbReference>
<dbReference type="GO" id="GO:0003682">
    <property type="term" value="F:chromatin binding"/>
    <property type="evidence" value="ECO:0007669"/>
    <property type="project" value="InterPro"/>
</dbReference>
<dbReference type="InterPro" id="IPR043151">
    <property type="entry name" value="BAH_sf"/>
</dbReference>
<proteinExistence type="inferred from homology"/>
<dbReference type="PROSITE" id="PS51679">
    <property type="entry name" value="SAM_MT_C5"/>
    <property type="match status" value="1"/>
</dbReference>
<evidence type="ECO:0000256" key="9">
    <source>
        <dbReference type="RuleBase" id="RU000416"/>
    </source>
</evidence>
<feature type="active site" evidence="7 8">
    <location>
        <position position="800"/>
    </location>
</feature>
<comment type="similarity">
    <text evidence="8 9">Belongs to the class I-like SAM-binding methyltransferase superfamily. C5-methyltransferase family.</text>
</comment>
<dbReference type="Gene3D" id="2.30.30.490">
    <property type="match status" value="1"/>
</dbReference>
<dbReference type="InterPro" id="IPR029063">
    <property type="entry name" value="SAM-dependent_MTases_sf"/>
</dbReference>
<evidence type="ECO:0000256" key="3">
    <source>
        <dbReference type="ARBA" id="ARBA00022679"/>
    </source>
</evidence>
<keyword evidence="11" id="KW-0175">Coiled coil</keyword>
<evidence type="ECO:0000256" key="8">
    <source>
        <dbReference type="PROSITE-ProRule" id="PRU01016"/>
    </source>
</evidence>
<dbReference type="Gene3D" id="3.40.50.150">
    <property type="entry name" value="Vaccinia Virus protein VP39"/>
    <property type="match status" value="1"/>
</dbReference>
<feature type="compositionally biased region" description="Acidic residues" evidence="12">
    <location>
        <begin position="303"/>
        <end position="312"/>
    </location>
</feature>
<dbReference type="Pfam" id="PF01426">
    <property type="entry name" value="BAH"/>
    <property type="match status" value="1"/>
</dbReference>
<dbReference type="PRINTS" id="PR00105">
    <property type="entry name" value="C5METTRFRASE"/>
</dbReference>
<dbReference type="GO" id="GO:0005634">
    <property type="term" value="C:nucleus"/>
    <property type="evidence" value="ECO:0007669"/>
    <property type="project" value="UniProtKB-SubCell"/>
</dbReference>
<dbReference type="Pfam" id="PF00145">
    <property type="entry name" value="DNA_methylase"/>
    <property type="match status" value="1"/>
</dbReference>
<evidence type="ECO:0000256" key="7">
    <source>
        <dbReference type="PIRSR" id="PIRSR037404-1"/>
    </source>
</evidence>
<dbReference type="InterPro" id="IPR018117">
    <property type="entry name" value="C5_DNA_meth_AS"/>
</dbReference>
<protein>
    <recommendedName>
        <fullName evidence="10">Cytosine-specific methyltransferase</fullName>
        <ecNumber evidence="10">2.1.1.37</ecNumber>
    </recommendedName>
</protein>
<comment type="catalytic activity">
    <reaction evidence="10">
        <text>a 2'-deoxycytidine in DNA + S-adenosyl-L-methionine = a 5-methyl-2'-deoxycytidine in DNA + S-adenosyl-L-homocysteine + H(+)</text>
        <dbReference type="Rhea" id="RHEA:13681"/>
        <dbReference type="Rhea" id="RHEA-COMP:11369"/>
        <dbReference type="Rhea" id="RHEA-COMP:11370"/>
        <dbReference type="ChEBI" id="CHEBI:15378"/>
        <dbReference type="ChEBI" id="CHEBI:57856"/>
        <dbReference type="ChEBI" id="CHEBI:59789"/>
        <dbReference type="ChEBI" id="CHEBI:85452"/>
        <dbReference type="ChEBI" id="CHEBI:85454"/>
        <dbReference type="EC" id="2.1.1.37"/>
    </reaction>
</comment>
<sequence length="983" mass="111231">MYVNLHGNEDYDKDRGVVHAAAPRHVAGEAGVTLDALYTEGKTSASSTFWKVKDPDVGKTPALIRPFSDRIKLASKVLGDGHRHRQAERKVDALEILLRLGKLSEDQYKEFSQVLEDYEEHYEEDENNIPSAANTIILTPRSTESPVTSPKVTKRTFGQTFSHVEIPIASPPLKRKSSHVLSSEHASTISKRRRLEEDADAVSEEEANRRWKGKERELARSSKATHEQPPLRTKSFATGLRAFVEIPVPPPSQKGRTSVKKDGAKRVADRTKRNTPSPSYFERRTGPSTSTTRSATARNPLAVDDDDFEFSSESDTSLYESDKDSRTRPSRSSTTSRAIETKSALTPNVHRIAHPFFRHTFEVIGPDLSGKKIMNETPTNYMSHPGLPQSMKWGKKLAVEGGRTFYETLDMEGELYEVGDVVMVEPGEDDRKGRQGNYKSEASQSKNGSANRFWFIQICYFFEEADDCWKKFHGRWLEHGSKTFLQETAHSRGLYLTNTCEDEPASSIYRKCDIKFLGLNELEPEDDVNYEGDSYFCQYTWLDSDDPTFLSLPQPEEVQSDLSFAPSHSRCHSCVLNDRLGQQRVVQKIGNCISQFNVDYHEHDFIYIRPFKPDDEQLDVAQIIAILNSTTLKLLLKLGRTEHTIPFEQADGKCFVSCFSHPSGHKFADWIKDRDHYYVLDSENFKQCEDCMTEHERHLAACKYYLTKEGPLSMLELFSGAGGFGTGLEQSNIAKTIAAVEYDHNAAETYQLNHADTAVFCKDVVELLREIENGDEIESLNGKPFPKPGDVDILAGGPPCQAFSGANHYKKQDDIRATLPFVMLSYAEIYLPKYFLLENVVGLLRHRLLGRLEGRSIVDGVKHGVFKLITRILLALGYQVRVKVLQAANYGAPQSRERVIFWGARQGLKLPEFPIPTHTFAAKEHHLLEHADLKLSRSTRSRDPERPHFFAPFRAVTVHDAIADLPAFDWYKLVAIDIDFLYS</sequence>
<comment type="caution">
    <text evidence="14">The sequence shown here is derived from an EMBL/GenBank/DDBJ whole genome shotgun (WGS) entry which is preliminary data.</text>
</comment>
<feature type="compositionally biased region" description="Low complexity" evidence="12">
    <location>
        <begin position="286"/>
        <end position="298"/>
    </location>
</feature>
<evidence type="ECO:0000313" key="14">
    <source>
        <dbReference type="EMBL" id="KAJ4475666.1"/>
    </source>
</evidence>
<keyword evidence="6" id="KW-0539">Nucleus</keyword>
<dbReference type="InterPro" id="IPR001025">
    <property type="entry name" value="BAH_dom"/>
</dbReference>
<dbReference type="Proteomes" id="UP001150266">
    <property type="component" value="Unassembled WGS sequence"/>
</dbReference>
<dbReference type="EMBL" id="JAOTPV010000014">
    <property type="protein sequence ID" value="KAJ4475666.1"/>
    <property type="molecule type" value="Genomic_DNA"/>
</dbReference>
<dbReference type="AlphaFoldDB" id="A0A9W9A7G0"/>
<dbReference type="GO" id="GO:0006346">
    <property type="term" value="P:DNA methylation-dependent constitutive heterochromatin formation"/>
    <property type="evidence" value="ECO:0007669"/>
    <property type="project" value="InterPro"/>
</dbReference>
<feature type="region of interest" description="Disordered" evidence="12">
    <location>
        <begin position="168"/>
        <end position="343"/>
    </location>
</feature>
<dbReference type="EC" id="2.1.1.37" evidence="10"/>
<evidence type="ECO:0000256" key="10">
    <source>
        <dbReference type="RuleBase" id="RU000417"/>
    </source>
</evidence>
<dbReference type="NCBIfam" id="TIGR00675">
    <property type="entry name" value="dcm"/>
    <property type="match status" value="1"/>
</dbReference>
<evidence type="ECO:0000313" key="15">
    <source>
        <dbReference type="Proteomes" id="UP001150266"/>
    </source>
</evidence>
<feature type="domain" description="BAH" evidence="13">
    <location>
        <begin position="414"/>
        <end position="552"/>
    </location>
</feature>
<organism evidence="14 15">
    <name type="scientific">Lentinula aciculospora</name>
    <dbReference type="NCBI Taxonomy" id="153920"/>
    <lineage>
        <taxon>Eukaryota</taxon>
        <taxon>Fungi</taxon>
        <taxon>Dikarya</taxon>
        <taxon>Basidiomycota</taxon>
        <taxon>Agaricomycotina</taxon>
        <taxon>Agaricomycetes</taxon>
        <taxon>Agaricomycetidae</taxon>
        <taxon>Agaricales</taxon>
        <taxon>Marasmiineae</taxon>
        <taxon>Omphalotaceae</taxon>
        <taxon>Lentinula</taxon>
    </lineage>
</organism>
<evidence type="ECO:0000256" key="4">
    <source>
        <dbReference type="ARBA" id="ARBA00022691"/>
    </source>
</evidence>
<feature type="compositionally biased region" description="Polar residues" evidence="12">
    <location>
        <begin position="179"/>
        <end position="189"/>
    </location>
</feature>
<keyword evidence="5" id="KW-0238">DNA-binding</keyword>
<evidence type="ECO:0000256" key="2">
    <source>
        <dbReference type="ARBA" id="ARBA00022603"/>
    </source>
</evidence>
<dbReference type="GO" id="GO:0003886">
    <property type="term" value="F:DNA (cytosine-5-)-methyltransferase activity"/>
    <property type="evidence" value="ECO:0007669"/>
    <property type="project" value="UniProtKB-EC"/>
</dbReference>
<keyword evidence="2 8" id="KW-0489">Methyltransferase</keyword>
<keyword evidence="3 8" id="KW-0808">Transferase</keyword>
<keyword evidence="4 8" id="KW-0949">S-adenosyl-L-methionine</keyword>
<feature type="compositionally biased region" description="Basic and acidic residues" evidence="12">
    <location>
        <begin position="259"/>
        <end position="272"/>
    </location>
</feature>
<keyword evidence="15" id="KW-1185">Reference proteome</keyword>
<evidence type="ECO:0000256" key="12">
    <source>
        <dbReference type="SAM" id="MobiDB-lite"/>
    </source>
</evidence>
<dbReference type="PANTHER" id="PTHR10629:SF52">
    <property type="entry name" value="DNA (CYTOSINE-5)-METHYLTRANSFERASE 1"/>
    <property type="match status" value="1"/>
</dbReference>
<dbReference type="InterPro" id="IPR050390">
    <property type="entry name" value="C5-Methyltransferase"/>
</dbReference>
<evidence type="ECO:0000259" key="13">
    <source>
        <dbReference type="PROSITE" id="PS51038"/>
    </source>
</evidence>
<comment type="subcellular location">
    <subcellularLocation>
        <location evidence="1">Nucleus</location>
    </subcellularLocation>
</comment>
<dbReference type="SUPFAM" id="SSF53335">
    <property type="entry name" value="S-adenosyl-L-methionine-dependent methyltransferases"/>
    <property type="match status" value="1"/>
</dbReference>
<dbReference type="PROSITE" id="PS00094">
    <property type="entry name" value="C5_MTASE_1"/>
    <property type="match status" value="1"/>
</dbReference>
<accession>A0A9W9A7G0</accession>
<reference evidence="14" key="1">
    <citation type="submission" date="2022-08" db="EMBL/GenBank/DDBJ databases">
        <title>A Global Phylogenomic Analysis of the Shiitake Genus Lentinula.</title>
        <authorList>
            <consortium name="DOE Joint Genome Institute"/>
            <person name="Sierra-Patev S."/>
            <person name="Min B."/>
            <person name="Naranjo-Ortiz M."/>
            <person name="Looney B."/>
            <person name="Konkel Z."/>
            <person name="Slot J.C."/>
            <person name="Sakamoto Y."/>
            <person name="Steenwyk J.L."/>
            <person name="Rokas A."/>
            <person name="Carro J."/>
            <person name="Camarero S."/>
            <person name="Ferreira P."/>
            <person name="Molpeceres G."/>
            <person name="Ruiz-Duenas F.J."/>
            <person name="Serrano A."/>
            <person name="Henrissat B."/>
            <person name="Drula E."/>
            <person name="Hughes K.W."/>
            <person name="Mata J.L."/>
            <person name="Ishikawa N.K."/>
            <person name="Vargas-Isla R."/>
            <person name="Ushijima S."/>
            <person name="Smith C.A."/>
            <person name="Ahrendt S."/>
            <person name="Andreopoulos W."/>
            <person name="He G."/>
            <person name="Labutti K."/>
            <person name="Lipzen A."/>
            <person name="Ng V."/>
            <person name="Riley R."/>
            <person name="Sandor L."/>
            <person name="Barry K."/>
            <person name="Martinez A.T."/>
            <person name="Xiao Y."/>
            <person name="Gibbons J.G."/>
            <person name="Terashima K."/>
            <person name="Grigoriev I.V."/>
            <person name="Hibbett D.S."/>
        </authorList>
    </citation>
    <scope>NUCLEOTIDE SEQUENCE</scope>
    <source>
        <strain evidence="14">JLM2183</strain>
    </source>
</reference>
<evidence type="ECO:0000256" key="5">
    <source>
        <dbReference type="ARBA" id="ARBA00023125"/>
    </source>
</evidence>
<feature type="coiled-coil region" evidence="11">
    <location>
        <begin position="108"/>
        <end position="135"/>
    </location>
</feature>
<dbReference type="InterPro" id="IPR001525">
    <property type="entry name" value="C5_MeTfrase"/>
</dbReference>
<dbReference type="PROSITE" id="PS51038">
    <property type="entry name" value="BAH"/>
    <property type="match status" value="1"/>
</dbReference>
<dbReference type="GO" id="GO:0003677">
    <property type="term" value="F:DNA binding"/>
    <property type="evidence" value="ECO:0007669"/>
    <property type="project" value="UniProtKB-KW"/>
</dbReference>
<name>A0A9W9A7G0_9AGAR</name>
<dbReference type="GO" id="GO:0044027">
    <property type="term" value="P:negative regulation of gene expression via chromosomal CpG island methylation"/>
    <property type="evidence" value="ECO:0007669"/>
    <property type="project" value="TreeGrafter"/>
</dbReference>
<dbReference type="OrthoDB" id="5376140at2759"/>
<evidence type="ECO:0000256" key="11">
    <source>
        <dbReference type="SAM" id="Coils"/>
    </source>
</evidence>
<gene>
    <name evidence="14" type="ORF">J3R30DRAFT_3405914</name>
</gene>
<dbReference type="GO" id="GO:0032259">
    <property type="term" value="P:methylation"/>
    <property type="evidence" value="ECO:0007669"/>
    <property type="project" value="UniProtKB-KW"/>
</dbReference>
<evidence type="ECO:0000256" key="6">
    <source>
        <dbReference type="ARBA" id="ARBA00023242"/>
    </source>
</evidence>